<keyword evidence="1" id="KW-0479">Metal-binding</keyword>
<sequence>MSDTRGWKDTTTEPQKPHEQLPNLSVVSPDQQADFMKTMRELIQDTCEKFISKEKNEQVKSRGPFKPKGRTLTGKPQCFYCKKSGHIARNCFKYPESEQYKGPPNDTASGGNLPINLAVPDTLEEKFDHPKIFVFNLNPARLIKEAEKCGKVTATALIDTGAAVTVISPELLEKTEFVKKPIVGPKIRLVNGQTLSPQSTADIAVTHRGKTIKVEQSQESRLISRDSQEIPAYTVKQIPATVSNKIEGLCILTPSGPLLATTSLSTGPAIVRTDLENIPVANLSLKTVWLEKGVTLEILEKNFEAKETEETQEVSTLDDSVDDQNSDTEKEEWLKHLKGRIGENLTKQEKEETVKILKQFVHSFALNGDDLGYCCLDHQHNCSVVKHDINTANAPPIHQLPYKSAWKERAVIQDQVEEILRRGVIEPSDSPWSSPVVLVKKKDGTWCFCVDYHKLNAVTLKDSYPIPRIADTFSRLEGAIFFSSMDLQAGYHQVPVVKSDRPKTAFITADGLYQFRTLPFGLTNAPANFQQHLQKLCLVLSCLSQAGLKLKWSKCSFMDHALKVLGHLISKEGVAPDPENSRQFKVSHHPMKAI</sequence>
<dbReference type="CDD" id="cd01647">
    <property type="entry name" value="RT_LTR"/>
    <property type="match status" value="1"/>
</dbReference>
<dbReference type="GO" id="GO:0071897">
    <property type="term" value="P:DNA biosynthetic process"/>
    <property type="evidence" value="ECO:0007669"/>
    <property type="project" value="UniProtKB-ARBA"/>
</dbReference>
<dbReference type="SUPFAM" id="SSF57756">
    <property type="entry name" value="Retrovirus zinc finger-like domains"/>
    <property type="match status" value="1"/>
</dbReference>
<protein>
    <recommendedName>
        <fullName evidence="3">CCHC-type domain-containing protein</fullName>
    </recommendedName>
</protein>
<dbReference type="InterPro" id="IPR001969">
    <property type="entry name" value="Aspartic_peptidase_AS"/>
</dbReference>
<keyword evidence="1" id="KW-0863">Zinc-finger</keyword>
<dbReference type="PANTHER" id="PTHR24559">
    <property type="entry name" value="TRANSPOSON TY3-I GAG-POL POLYPROTEIN"/>
    <property type="match status" value="1"/>
</dbReference>
<evidence type="ECO:0000313" key="4">
    <source>
        <dbReference type="EMBL" id="KZS21229.1"/>
    </source>
</evidence>
<dbReference type="OrthoDB" id="6382106at2759"/>
<dbReference type="InterPro" id="IPR053134">
    <property type="entry name" value="RNA-dir_DNA_polymerase"/>
</dbReference>
<dbReference type="Gene3D" id="3.10.10.10">
    <property type="entry name" value="HIV Type 1 Reverse Transcriptase, subunit A, domain 1"/>
    <property type="match status" value="1"/>
</dbReference>
<feature type="compositionally biased region" description="Basic and acidic residues" evidence="2">
    <location>
        <begin position="1"/>
        <end position="19"/>
    </location>
</feature>
<proteinExistence type="predicted"/>
<evidence type="ECO:0000256" key="2">
    <source>
        <dbReference type="SAM" id="MobiDB-lite"/>
    </source>
</evidence>
<keyword evidence="1" id="KW-0862">Zinc</keyword>
<dbReference type="InterPro" id="IPR021109">
    <property type="entry name" value="Peptidase_aspartic_dom_sf"/>
</dbReference>
<dbReference type="InterPro" id="IPR036875">
    <property type="entry name" value="Znf_CCHC_sf"/>
</dbReference>
<dbReference type="SUPFAM" id="SSF50630">
    <property type="entry name" value="Acid proteases"/>
    <property type="match status" value="1"/>
</dbReference>
<organism evidence="4 5">
    <name type="scientific">Daphnia magna</name>
    <dbReference type="NCBI Taxonomy" id="35525"/>
    <lineage>
        <taxon>Eukaryota</taxon>
        <taxon>Metazoa</taxon>
        <taxon>Ecdysozoa</taxon>
        <taxon>Arthropoda</taxon>
        <taxon>Crustacea</taxon>
        <taxon>Branchiopoda</taxon>
        <taxon>Diplostraca</taxon>
        <taxon>Cladocera</taxon>
        <taxon>Anomopoda</taxon>
        <taxon>Daphniidae</taxon>
        <taxon>Daphnia</taxon>
    </lineage>
</organism>
<dbReference type="PROSITE" id="PS50158">
    <property type="entry name" value="ZF_CCHC"/>
    <property type="match status" value="1"/>
</dbReference>
<evidence type="ECO:0000256" key="1">
    <source>
        <dbReference type="PROSITE-ProRule" id="PRU00047"/>
    </source>
</evidence>
<accession>A0A162CYK5</accession>
<dbReference type="Gene3D" id="4.10.60.10">
    <property type="entry name" value="Zinc finger, CCHC-type"/>
    <property type="match status" value="1"/>
</dbReference>
<feature type="domain" description="CCHC-type" evidence="3">
    <location>
        <begin position="78"/>
        <end position="91"/>
    </location>
</feature>
<dbReference type="CDD" id="cd00303">
    <property type="entry name" value="retropepsin_like"/>
    <property type="match status" value="1"/>
</dbReference>
<dbReference type="InterPro" id="IPR000477">
    <property type="entry name" value="RT_dom"/>
</dbReference>
<reference evidence="4 5" key="1">
    <citation type="submission" date="2016-03" db="EMBL/GenBank/DDBJ databases">
        <title>EvidentialGene: Evidence-directed Construction of Genes on Genomes.</title>
        <authorList>
            <person name="Gilbert D.G."/>
            <person name="Choi J.-H."/>
            <person name="Mockaitis K."/>
            <person name="Colbourne J."/>
            <person name="Pfrender M."/>
        </authorList>
    </citation>
    <scope>NUCLEOTIDE SEQUENCE [LARGE SCALE GENOMIC DNA]</scope>
    <source>
        <strain evidence="4 5">Xinb3</strain>
        <tissue evidence="4">Complete organism</tissue>
    </source>
</reference>
<comment type="caution">
    <text evidence="4">The sequence shown here is derived from an EMBL/GenBank/DDBJ whole genome shotgun (WGS) entry which is preliminary data.</text>
</comment>
<gene>
    <name evidence="4" type="ORF">APZ42_011886</name>
</gene>
<name>A0A162CYK5_9CRUS</name>
<dbReference type="Pfam" id="PF00098">
    <property type="entry name" value="zf-CCHC"/>
    <property type="match status" value="1"/>
</dbReference>
<feature type="region of interest" description="Disordered" evidence="2">
    <location>
        <begin position="1"/>
        <end position="28"/>
    </location>
</feature>
<feature type="region of interest" description="Disordered" evidence="2">
    <location>
        <begin position="307"/>
        <end position="326"/>
    </location>
</feature>
<dbReference type="InterPro" id="IPR001878">
    <property type="entry name" value="Znf_CCHC"/>
</dbReference>
<dbReference type="GO" id="GO:0004190">
    <property type="term" value="F:aspartic-type endopeptidase activity"/>
    <property type="evidence" value="ECO:0007669"/>
    <property type="project" value="InterPro"/>
</dbReference>
<dbReference type="GO" id="GO:0008270">
    <property type="term" value="F:zinc ion binding"/>
    <property type="evidence" value="ECO:0007669"/>
    <property type="project" value="UniProtKB-KW"/>
</dbReference>
<dbReference type="Pfam" id="PF00078">
    <property type="entry name" value="RVT_1"/>
    <property type="match status" value="1"/>
</dbReference>
<evidence type="ECO:0000259" key="3">
    <source>
        <dbReference type="PROSITE" id="PS50158"/>
    </source>
</evidence>
<dbReference type="InterPro" id="IPR043502">
    <property type="entry name" value="DNA/RNA_pol_sf"/>
</dbReference>
<dbReference type="PANTHER" id="PTHR24559:SF454">
    <property type="entry name" value="RIBONUCLEASE H"/>
    <property type="match status" value="1"/>
</dbReference>
<dbReference type="AlphaFoldDB" id="A0A162CYK5"/>
<dbReference type="SUPFAM" id="SSF56672">
    <property type="entry name" value="DNA/RNA polymerases"/>
    <property type="match status" value="1"/>
</dbReference>
<dbReference type="GO" id="GO:0003676">
    <property type="term" value="F:nucleic acid binding"/>
    <property type="evidence" value="ECO:0007669"/>
    <property type="project" value="InterPro"/>
</dbReference>
<dbReference type="PROSITE" id="PS00141">
    <property type="entry name" value="ASP_PROTEASE"/>
    <property type="match status" value="1"/>
</dbReference>
<keyword evidence="5" id="KW-1185">Reference proteome</keyword>
<dbReference type="InterPro" id="IPR043128">
    <property type="entry name" value="Rev_trsase/Diguanyl_cyclase"/>
</dbReference>
<dbReference type="GO" id="GO:0006508">
    <property type="term" value="P:proteolysis"/>
    <property type="evidence" value="ECO:0007669"/>
    <property type="project" value="InterPro"/>
</dbReference>
<dbReference type="SMART" id="SM00343">
    <property type="entry name" value="ZnF_C2HC"/>
    <property type="match status" value="1"/>
</dbReference>
<dbReference type="EMBL" id="LRGB01000033">
    <property type="protein sequence ID" value="KZS21229.1"/>
    <property type="molecule type" value="Genomic_DNA"/>
</dbReference>
<evidence type="ECO:0000313" key="5">
    <source>
        <dbReference type="Proteomes" id="UP000076858"/>
    </source>
</evidence>
<dbReference type="Proteomes" id="UP000076858">
    <property type="component" value="Unassembled WGS sequence"/>
</dbReference>
<dbReference type="Gene3D" id="3.30.70.270">
    <property type="match status" value="2"/>
</dbReference>